<sequence length="251" mass="26378">MSFLGSPELFPFLISAGLVVFLLLLELLLLTTGLSSAGDGTDLADAPDLEVDVTTMSAPELAAELDLPDEIALQIEADLEGYDVPEPNTAGEVSGPSAGGILDILGIRKVPLTVWLALFCALFAGAGLVLQTALWSTLGWMLPRIVAVPLALVPSLAFTRSLAGMIARLIPRDETSAISERSLGRRRGVITVGTARRGSPAQVRITDGFGNTHYAMLEPLSDSDVLAEGAEVLVLRLPRGELRLVGIGEPA</sequence>
<feature type="transmembrane region" description="Helical" evidence="1">
    <location>
        <begin position="112"/>
        <end position="135"/>
    </location>
</feature>
<name>A0ABX3MK90_9RHOB</name>
<accession>A0ABX3MK90</accession>
<organism evidence="4 5">
    <name type="scientific">Thioclava marina</name>
    <dbReference type="NCBI Taxonomy" id="1915077"/>
    <lineage>
        <taxon>Bacteria</taxon>
        <taxon>Pseudomonadati</taxon>
        <taxon>Pseudomonadota</taxon>
        <taxon>Alphaproteobacteria</taxon>
        <taxon>Rhodobacterales</taxon>
        <taxon>Paracoccaceae</taxon>
        <taxon>Thioclava</taxon>
    </lineage>
</organism>
<protein>
    <recommendedName>
        <fullName evidence="6">DUF1449 domain-containing protein</fullName>
    </recommendedName>
</protein>
<keyword evidence="1" id="KW-0812">Transmembrane</keyword>
<comment type="caution">
    <text evidence="4">The sequence shown here is derived from an EMBL/GenBank/DDBJ whole genome shotgun (WGS) entry which is preliminary data.</text>
</comment>
<dbReference type="InterPro" id="IPR010840">
    <property type="entry name" value="YqiJ_OB"/>
</dbReference>
<evidence type="ECO:0000259" key="2">
    <source>
        <dbReference type="Pfam" id="PF07290"/>
    </source>
</evidence>
<dbReference type="Proteomes" id="UP000242224">
    <property type="component" value="Unassembled WGS sequence"/>
</dbReference>
<dbReference type="RefSeq" id="WP_078574632.1">
    <property type="nucleotide sequence ID" value="NZ_MPZS01000002.1"/>
</dbReference>
<feature type="transmembrane region" description="Helical" evidence="1">
    <location>
        <begin position="141"/>
        <end position="163"/>
    </location>
</feature>
<feature type="transmembrane region" description="Helical" evidence="1">
    <location>
        <begin position="12"/>
        <end position="30"/>
    </location>
</feature>
<dbReference type="EMBL" id="MPZS01000002">
    <property type="protein sequence ID" value="OOY11980.1"/>
    <property type="molecule type" value="Genomic_DNA"/>
</dbReference>
<evidence type="ECO:0000259" key="3">
    <source>
        <dbReference type="Pfam" id="PF21001"/>
    </source>
</evidence>
<dbReference type="InterPro" id="IPR048376">
    <property type="entry name" value="YqiJ_N"/>
</dbReference>
<evidence type="ECO:0008006" key="6">
    <source>
        <dbReference type="Google" id="ProtNLM"/>
    </source>
</evidence>
<keyword evidence="1" id="KW-1133">Transmembrane helix</keyword>
<proteinExistence type="predicted"/>
<dbReference type="Pfam" id="PF07290">
    <property type="entry name" value="YqiJ_OB"/>
    <property type="match status" value="1"/>
</dbReference>
<evidence type="ECO:0000256" key="1">
    <source>
        <dbReference type="SAM" id="Phobius"/>
    </source>
</evidence>
<keyword evidence="5" id="KW-1185">Reference proteome</keyword>
<feature type="domain" description="Inner membrane protein YqiJ N-terminal" evidence="3">
    <location>
        <begin position="10"/>
        <end position="160"/>
    </location>
</feature>
<keyword evidence="1" id="KW-0472">Membrane</keyword>
<evidence type="ECO:0000313" key="4">
    <source>
        <dbReference type="EMBL" id="OOY11980.1"/>
    </source>
</evidence>
<gene>
    <name evidence="4" type="ORF">BMG00_12980</name>
</gene>
<feature type="domain" description="Inner membrane protein YqiJ OB-fold" evidence="2">
    <location>
        <begin position="186"/>
        <end position="236"/>
    </location>
</feature>
<evidence type="ECO:0000313" key="5">
    <source>
        <dbReference type="Proteomes" id="UP000242224"/>
    </source>
</evidence>
<dbReference type="Pfam" id="PF21001">
    <property type="entry name" value="YqiJ_N"/>
    <property type="match status" value="1"/>
</dbReference>
<reference evidence="4 5" key="1">
    <citation type="submission" date="2016-11" db="EMBL/GenBank/DDBJ databases">
        <title>A multilocus sequence analysis scheme for characterization of bacteria in the genus Thioclava.</title>
        <authorList>
            <person name="Liu Y."/>
            <person name="Shao Z."/>
        </authorList>
    </citation>
    <scope>NUCLEOTIDE SEQUENCE [LARGE SCALE GENOMIC DNA]</scope>
    <source>
        <strain evidence="4 5">11.10-0-13</strain>
    </source>
</reference>